<keyword evidence="2 7" id="KW-0812">Transmembrane</keyword>
<evidence type="ECO:0000256" key="3">
    <source>
        <dbReference type="ARBA" id="ARBA00022989"/>
    </source>
</evidence>
<organism evidence="9 10">
    <name type="scientific">Apodospora peruviana</name>
    <dbReference type="NCBI Taxonomy" id="516989"/>
    <lineage>
        <taxon>Eukaryota</taxon>
        <taxon>Fungi</taxon>
        <taxon>Dikarya</taxon>
        <taxon>Ascomycota</taxon>
        <taxon>Pezizomycotina</taxon>
        <taxon>Sordariomycetes</taxon>
        <taxon>Sordariomycetidae</taxon>
        <taxon>Sordariales</taxon>
        <taxon>Lasiosphaeriaceae</taxon>
        <taxon>Apodospora</taxon>
    </lineage>
</organism>
<name>A0AAE0IRY8_9PEZI</name>
<sequence>MTQPMPTSLSDFPPEFVAYNDGPALTWTSIALTAVSFVIVGIRFAIRHRSGGMGLGYDDWLILCTLPLMLVFMVTAILAVQQGGVGRHLAVNMVIDPQRFETTNLYLYIAEYHYFTLVAVIKASILAMYYRIFPTRFMKHSVYIIGGSVVLWWVAIILVTIFQCQPVSKAYKPFMEGGTCLDKTQFFFGNSIPNILQDILIIALPMKEVWRLQVSRQQKVAIGGVFILGFAVVIIGCIRLKSLLDLVNDQSDFTQYIAVAWIWTMAEPVVGIIAACLPTLRPLLRLVLGRAFAGRSSKDANTPSNGGGGNGRTLITIGGGAVKGGLRGQYSTSKSKGSTSGGTRTIGSFEQLDDGDFGPDSPELWPRDYPATREVSVYGRGGRDPSVTSDEIPLDGIGVKRDVRWSIKKQTRDR</sequence>
<feature type="transmembrane region" description="Helical" evidence="7">
    <location>
        <begin position="225"/>
        <end position="244"/>
    </location>
</feature>
<evidence type="ECO:0000256" key="4">
    <source>
        <dbReference type="ARBA" id="ARBA00023136"/>
    </source>
</evidence>
<comment type="similarity">
    <text evidence="5">Belongs to the SAT4 family.</text>
</comment>
<evidence type="ECO:0000256" key="5">
    <source>
        <dbReference type="ARBA" id="ARBA00038359"/>
    </source>
</evidence>
<keyword evidence="3 7" id="KW-1133">Transmembrane helix</keyword>
<keyword evidence="4 7" id="KW-0472">Membrane</keyword>
<dbReference type="InterPro" id="IPR052337">
    <property type="entry name" value="SAT4-like"/>
</dbReference>
<dbReference type="PANTHER" id="PTHR33048:SF47">
    <property type="entry name" value="INTEGRAL MEMBRANE PROTEIN-RELATED"/>
    <property type="match status" value="1"/>
</dbReference>
<accession>A0AAE0IRY8</accession>
<gene>
    <name evidence="9" type="ORF">B0H66DRAFT_542409</name>
</gene>
<dbReference type="PANTHER" id="PTHR33048">
    <property type="entry name" value="PTH11-LIKE INTEGRAL MEMBRANE PROTEIN (AFU_ORTHOLOGUE AFUA_5G11245)"/>
    <property type="match status" value="1"/>
</dbReference>
<reference evidence="9" key="2">
    <citation type="submission" date="2023-06" db="EMBL/GenBank/DDBJ databases">
        <authorList>
            <consortium name="Lawrence Berkeley National Laboratory"/>
            <person name="Haridas S."/>
            <person name="Hensen N."/>
            <person name="Bonometti L."/>
            <person name="Westerberg I."/>
            <person name="Brannstrom I.O."/>
            <person name="Guillou S."/>
            <person name="Cros-Aarteil S."/>
            <person name="Calhoun S."/>
            <person name="Kuo A."/>
            <person name="Mondo S."/>
            <person name="Pangilinan J."/>
            <person name="Riley R."/>
            <person name="Labutti K."/>
            <person name="Andreopoulos B."/>
            <person name="Lipzen A."/>
            <person name="Chen C."/>
            <person name="Yanf M."/>
            <person name="Daum C."/>
            <person name="Ng V."/>
            <person name="Clum A."/>
            <person name="Steindorff A."/>
            <person name="Ohm R."/>
            <person name="Martin F."/>
            <person name="Silar P."/>
            <person name="Natvig D."/>
            <person name="Lalanne C."/>
            <person name="Gautier V."/>
            <person name="Ament-Velasquez S.L."/>
            <person name="Kruys A."/>
            <person name="Hutchinson M.I."/>
            <person name="Powell A.J."/>
            <person name="Barry K."/>
            <person name="Miller A.N."/>
            <person name="Grigoriev I.V."/>
            <person name="Debuchy R."/>
            <person name="Gladieux P."/>
            <person name="Thoren M.H."/>
            <person name="Johannesson H."/>
        </authorList>
    </citation>
    <scope>NUCLEOTIDE SEQUENCE</scope>
    <source>
        <strain evidence="9">CBS 118394</strain>
    </source>
</reference>
<feature type="transmembrane region" description="Helical" evidence="7">
    <location>
        <begin position="58"/>
        <end position="80"/>
    </location>
</feature>
<feature type="transmembrane region" description="Helical" evidence="7">
    <location>
        <begin position="24"/>
        <end position="46"/>
    </location>
</feature>
<protein>
    <recommendedName>
        <fullName evidence="8">Rhodopsin domain-containing protein</fullName>
    </recommendedName>
</protein>
<dbReference type="Proteomes" id="UP001283341">
    <property type="component" value="Unassembled WGS sequence"/>
</dbReference>
<evidence type="ECO:0000256" key="2">
    <source>
        <dbReference type="ARBA" id="ARBA00022692"/>
    </source>
</evidence>
<evidence type="ECO:0000256" key="6">
    <source>
        <dbReference type="SAM" id="MobiDB-lite"/>
    </source>
</evidence>
<dbReference type="InterPro" id="IPR049326">
    <property type="entry name" value="Rhodopsin_dom_fungi"/>
</dbReference>
<dbReference type="EMBL" id="JAUEDM010000001">
    <property type="protein sequence ID" value="KAK3329940.1"/>
    <property type="molecule type" value="Genomic_DNA"/>
</dbReference>
<comment type="subcellular location">
    <subcellularLocation>
        <location evidence="1">Membrane</location>
        <topology evidence="1">Multi-pass membrane protein</topology>
    </subcellularLocation>
</comment>
<proteinExistence type="inferred from homology"/>
<evidence type="ECO:0000256" key="1">
    <source>
        <dbReference type="ARBA" id="ARBA00004141"/>
    </source>
</evidence>
<feature type="transmembrane region" description="Helical" evidence="7">
    <location>
        <begin position="142"/>
        <end position="164"/>
    </location>
</feature>
<comment type="caution">
    <text evidence="9">The sequence shown here is derived from an EMBL/GenBank/DDBJ whole genome shotgun (WGS) entry which is preliminary data.</text>
</comment>
<dbReference type="GO" id="GO:0016020">
    <property type="term" value="C:membrane"/>
    <property type="evidence" value="ECO:0007669"/>
    <property type="project" value="UniProtKB-SubCell"/>
</dbReference>
<feature type="transmembrane region" description="Helical" evidence="7">
    <location>
        <begin position="112"/>
        <end position="130"/>
    </location>
</feature>
<keyword evidence="10" id="KW-1185">Reference proteome</keyword>
<evidence type="ECO:0000313" key="9">
    <source>
        <dbReference type="EMBL" id="KAK3329940.1"/>
    </source>
</evidence>
<evidence type="ECO:0000256" key="7">
    <source>
        <dbReference type="SAM" id="Phobius"/>
    </source>
</evidence>
<dbReference type="Pfam" id="PF20684">
    <property type="entry name" value="Fung_rhodopsin"/>
    <property type="match status" value="1"/>
</dbReference>
<feature type="region of interest" description="Disordered" evidence="6">
    <location>
        <begin position="326"/>
        <end position="355"/>
    </location>
</feature>
<dbReference type="AlphaFoldDB" id="A0AAE0IRY8"/>
<reference evidence="9" key="1">
    <citation type="journal article" date="2023" name="Mol. Phylogenet. Evol.">
        <title>Genome-scale phylogeny and comparative genomics of the fungal order Sordariales.</title>
        <authorList>
            <person name="Hensen N."/>
            <person name="Bonometti L."/>
            <person name="Westerberg I."/>
            <person name="Brannstrom I.O."/>
            <person name="Guillou S."/>
            <person name="Cros-Aarteil S."/>
            <person name="Calhoun S."/>
            <person name="Haridas S."/>
            <person name="Kuo A."/>
            <person name="Mondo S."/>
            <person name="Pangilinan J."/>
            <person name="Riley R."/>
            <person name="LaButti K."/>
            <person name="Andreopoulos B."/>
            <person name="Lipzen A."/>
            <person name="Chen C."/>
            <person name="Yan M."/>
            <person name="Daum C."/>
            <person name="Ng V."/>
            <person name="Clum A."/>
            <person name="Steindorff A."/>
            <person name="Ohm R.A."/>
            <person name="Martin F."/>
            <person name="Silar P."/>
            <person name="Natvig D.O."/>
            <person name="Lalanne C."/>
            <person name="Gautier V."/>
            <person name="Ament-Velasquez S.L."/>
            <person name="Kruys A."/>
            <person name="Hutchinson M.I."/>
            <person name="Powell A.J."/>
            <person name="Barry K."/>
            <person name="Miller A.N."/>
            <person name="Grigoriev I.V."/>
            <person name="Debuchy R."/>
            <person name="Gladieux P."/>
            <person name="Hiltunen Thoren M."/>
            <person name="Johannesson H."/>
        </authorList>
    </citation>
    <scope>NUCLEOTIDE SEQUENCE</scope>
    <source>
        <strain evidence="9">CBS 118394</strain>
    </source>
</reference>
<feature type="domain" description="Rhodopsin" evidence="8">
    <location>
        <begin position="42"/>
        <end position="285"/>
    </location>
</feature>
<feature type="compositionally biased region" description="Low complexity" evidence="6">
    <location>
        <begin position="331"/>
        <end position="348"/>
    </location>
</feature>
<feature type="transmembrane region" description="Helical" evidence="7">
    <location>
        <begin position="256"/>
        <end position="280"/>
    </location>
</feature>
<evidence type="ECO:0000259" key="8">
    <source>
        <dbReference type="Pfam" id="PF20684"/>
    </source>
</evidence>
<evidence type="ECO:0000313" key="10">
    <source>
        <dbReference type="Proteomes" id="UP001283341"/>
    </source>
</evidence>